<evidence type="ECO:0000256" key="1">
    <source>
        <dbReference type="ARBA" id="ARBA00004370"/>
    </source>
</evidence>
<dbReference type="RefSeq" id="WP_262396926.1">
    <property type="nucleotide sequence ID" value="NZ_JACRTC010000001.1"/>
</dbReference>
<comment type="subcellular location">
    <subcellularLocation>
        <location evidence="7">Cell membrane</location>
        <topology evidence="7">Peripheral membrane protein</topology>
    </subcellularLocation>
    <subcellularLocation>
        <location evidence="1">Membrane</location>
    </subcellularLocation>
</comment>
<dbReference type="PRINTS" id="PR00125">
    <property type="entry name" value="ATPASEDELTA"/>
</dbReference>
<accession>A0A926ECG9</accession>
<dbReference type="Proteomes" id="UP000660861">
    <property type="component" value="Unassembled WGS sequence"/>
</dbReference>
<evidence type="ECO:0000256" key="6">
    <source>
        <dbReference type="ARBA" id="ARBA00023310"/>
    </source>
</evidence>
<dbReference type="HAMAP" id="MF_01416">
    <property type="entry name" value="ATP_synth_delta_bact"/>
    <property type="match status" value="1"/>
</dbReference>
<dbReference type="InterPro" id="IPR026015">
    <property type="entry name" value="ATP_synth_OSCP/delta_N_sf"/>
</dbReference>
<dbReference type="GO" id="GO:0005886">
    <property type="term" value="C:plasma membrane"/>
    <property type="evidence" value="ECO:0007669"/>
    <property type="project" value="UniProtKB-SubCell"/>
</dbReference>
<sequence>MAEVVAKTYASSLYETAKAAQCEEEILEELRVLDEAFLEDGDFLILMQSPELNRSEKMDLIDRIFRGKVHPYTENFLKVLTEKRRIKHFHAIFASYNDIYNSDHNRMEFTAVTAVALSDTLKERLRRKLKMTTGAEIVLHTQVDPALLGGMVLRFQNEQIDASVKSKLEDIRRKISAVIA</sequence>
<gene>
    <name evidence="7 8" type="primary">atpH</name>
    <name evidence="8" type="ORF">H8709_03230</name>
</gene>
<dbReference type="AlphaFoldDB" id="A0A926ECG9"/>
<dbReference type="NCBIfam" id="TIGR01145">
    <property type="entry name" value="ATP_synt_delta"/>
    <property type="match status" value="1"/>
</dbReference>
<evidence type="ECO:0000256" key="7">
    <source>
        <dbReference type="HAMAP-Rule" id="MF_01416"/>
    </source>
</evidence>
<keyword evidence="7" id="KW-1003">Cell membrane</keyword>
<comment type="caution">
    <text evidence="8">The sequence shown here is derived from an EMBL/GenBank/DDBJ whole genome shotgun (WGS) entry which is preliminary data.</text>
</comment>
<dbReference type="EMBL" id="JACRTC010000001">
    <property type="protein sequence ID" value="MBC8569839.1"/>
    <property type="molecule type" value="Genomic_DNA"/>
</dbReference>
<evidence type="ECO:0000313" key="9">
    <source>
        <dbReference type="Proteomes" id="UP000660861"/>
    </source>
</evidence>
<protein>
    <recommendedName>
        <fullName evidence="7">ATP synthase subunit delta</fullName>
    </recommendedName>
    <alternativeName>
        <fullName evidence="7">ATP synthase F(1) sector subunit delta</fullName>
    </alternativeName>
    <alternativeName>
        <fullName evidence="7">F-type ATPase subunit delta</fullName>
        <shortName evidence="7">F-ATPase subunit delta</shortName>
    </alternativeName>
</protein>
<name>A0A926ECG9_9FIRM</name>
<keyword evidence="5 7" id="KW-0472">Membrane</keyword>
<evidence type="ECO:0000256" key="3">
    <source>
        <dbReference type="ARBA" id="ARBA00022781"/>
    </source>
</evidence>
<evidence type="ECO:0000256" key="5">
    <source>
        <dbReference type="ARBA" id="ARBA00023136"/>
    </source>
</evidence>
<evidence type="ECO:0000313" key="8">
    <source>
        <dbReference type="EMBL" id="MBC8569839.1"/>
    </source>
</evidence>
<dbReference type="PANTHER" id="PTHR11910">
    <property type="entry name" value="ATP SYNTHASE DELTA CHAIN"/>
    <property type="match status" value="1"/>
</dbReference>
<keyword evidence="9" id="KW-1185">Reference proteome</keyword>
<dbReference type="InterPro" id="IPR000711">
    <property type="entry name" value="ATPase_OSCP/dsu"/>
</dbReference>
<keyword evidence="4 7" id="KW-0406">Ion transport</keyword>
<comment type="function">
    <text evidence="7">F(1)F(0) ATP synthase produces ATP from ADP in the presence of a proton or sodium gradient. F-type ATPases consist of two structural domains, F(1) containing the extramembraneous catalytic core and F(0) containing the membrane proton channel, linked together by a central stalk and a peripheral stalk. During catalysis, ATP synthesis in the catalytic domain of F(1) is coupled via a rotary mechanism of the central stalk subunits to proton translocation.</text>
</comment>
<dbReference type="GO" id="GO:0046933">
    <property type="term" value="F:proton-transporting ATP synthase activity, rotational mechanism"/>
    <property type="evidence" value="ECO:0007669"/>
    <property type="project" value="UniProtKB-UniRule"/>
</dbReference>
<keyword evidence="2 7" id="KW-0813">Transport</keyword>
<dbReference type="Gene3D" id="1.10.520.20">
    <property type="entry name" value="N-terminal domain of the delta subunit of the F1F0-ATP synthase"/>
    <property type="match status" value="1"/>
</dbReference>
<keyword evidence="6 7" id="KW-0066">ATP synthesis</keyword>
<evidence type="ECO:0000256" key="2">
    <source>
        <dbReference type="ARBA" id="ARBA00022448"/>
    </source>
</evidence>
<comment type="similarity">
    <text evidence="7">Belongs to the ATPase delta chain family.</text>
</comment>
<dbReference type="Pfam" id="PF00213">
    <property type="entry name" value="OSCP"/>
    <property type="match status" value="1"/>
</dbReference>
<comment type="function">
    <text evidence="7">This protein is part of the stalk that links CF(0) to CF(1). It either transmits conformational changes from CF(0) to CF(1) or is implicated in proton conduction.</text>
</comment>
<evidence type="ECO:0000256" key="4">
    <source>
        <dbReference type="ARBA" id="ARBA00023065"/>
    </source>
</evidence>
<reference evidence="8" key="1">
    <citation type="submission" date="2020-08" db="EMBL/GenBank/DDBJ databases">
        <title>Genome public.</title>
        <authorList>
            <person name="Liu C."/>
            <person name="Sun Q."/>
        </authorList>
    </citation>
    <scope>NUCLEOTIDE SEQUENCE</scope>
    <source>
        <strain evidence="8">NSJ-54</strain>
    </source>
</reference>
<proteinExistence type="inferred from homology"/>
<dbReference type="GO" id="GO:0045259">
    <property type="term" value="C:proton-transporting ATP synthase complex"/>
    <property type="evidence" value="ECO:0007669"/>
    <property type="project" value="UniProtKB-KW"/>
</dbReference>
<dbReference type="SUPFAM" id="SSF47928">
    <property type="entry name" value="N-terminal domain of the delta subunit of the F1F0-ATP synthase"/>
    <property type="match status" value="1"/>
</dbReference>
<keyword evidence="3 7" id="KW-0375">Hydrogen ion transport</keyword>
<keyword evidence="7" id="KW-0139">CF(1)</keyword>
<organism evidence="8 9">
    <name type="scientific">Zongyangia hominis</name>
    <dbReference type="NCBI Taxonomy" id="2763677"/>
    <lineage>
        <taxon>Bacteria</taxon>
        <taxon>Bacillati</taxon>
        <taxon>Bacillota</taxon>
        <taxon>Clostridia</taxon>
        <taxon>Eubacteriales</taxon>
        <taxon>Oscillospiraceae</taxon>
        <taxon>Zongyangia</taxon>
    </lineage>
</organism>